<dbReference type="PANTHER" id="PTHR11079">
    <property type="entry name" value="CYTOSINE DEAMINASE FAMILY MEMBER"/>
    <property type="match status" value="1"/>
</dbReference>
<evidence type="ECO:0000256" key="4">
    <source>
        <dbReference type="ARBA" id="ARBA00022723"/>
    </source>
</evidence>
<dbReference type="PROSITE" id="PS00903">
    <property type="entry name" value="CYT_DCMP_DEAMINASES_1"/>
    <property type="match status" value="1"/>
</dbReference>
<dbReference type="Gene3D" id="3.40.140.10">
    <property type="entry name" value="Cytidine Deaminase, domain 2"/>
    <property type="match status" value="1"/>
</dbReference>
<comment type="similarity">
    <text evidence="1">Belongs to the cytidine and deoxycytidylate deaminase family. ADAT2 subfamily.</text>
</comment>
<feature type="binding site" evidence="8">
    <location>
        <position position="83"/>
    </location>
    <ligand>
        <name>Zn(2+)</name>
        <dbReference type="ChEBI" id="CHEBI:29105"/>
        <note>catalytic</note>
    </ligand>
</feature>
<keyword evidence="6 8" id="KW-0862">Zinc</keyword>
<dbReference type="GO" id="GO:0008270">
    <property type="term" value="F:zinc ion binding"/>
    <property type="evidence" value="ECO:0007669"/>
    <property type="project" value="UniProtKB-UniRule"/>
</dbReference>
<keyword evidence="5 8" id="KW-0378">Hydrolase</keyword>
<dbReference type="EC" id="3.5.4.33" evidence="8"/>
<dbReference type="Proteomes" id="UP000484885">
    <property type="component" value="Unassembled WGS sequence"/>
</dbReference>
<accession>A0A845UTW8</accession>
<name>A0A845UTW8_9GAMM</name>
<dbReference type="InterPro" id="IPR028883">
    <property type="entry name" value="tRNA_aden_deaminase"/>
</dbReference>
<evidence type="ECO:0000313" key="10">
    <source>
        <dbReference type="EMBL" id="NDY95273.1"/>
    </source>
</evidence>
<dbReference type="AlphaFoldDB" id="A0A845UTW8"/>
<evidence type="ECO:0000256" key="7">
    <source>
        <dbReference type="ARBA" id="ARBA00048045"/>
    </source>
</evidence>
<comment type="cofactor">
    <cofactor evidence="8">
        <name>Zn(2+)</name>
        <dbReference type="ChEBI" id="CHEBI:29105"/>
    </cofactor>
    <text evidence="8">Binds 1 zinc ion per subunit.</text>
</comment>
<evidence type="ECO:0000256" key="6">
    <source>
        <dbReference type="ARBA" id="ARBA00022833"/>
    </source>
</evidence>
<dbReference type="GO" id="GO:0002100">
    <property type="term" value="P:tRNA wobble adenosine to inosine editing"/>
    <property type="evidence" value="ECO:0007669"/>
    <property type="project" value="UniProtKB-UniRule"/>
</dbReference>
<dbReference type="GO" id="GO:0052717">
    <property type="term" value="F:tRNA-specific adenosine-34 deaminase activity"/>
    <property type="evidence" value="ECO:0007669"/>
    <property type="project" value="UniProtKB-UniRule"/>
</dbReference>
<evidence type="ECO:0000256" key="1">
    <source>
        <dbReference type="ARBA" id="ARBA00010669"/>
    </source>
</evidence>
<dbReference type="SUPFAM" id="SSF53927">
    <property type="entry name" value="Cytidine deaminase-like"/>
    <property type="match status" value="1"/>
</dbReference>
<comment type="catalytic activity">
    <reaction evidence="7 8">
        <text>adenosine(34) in tRNA + H2O + H(+) = inosine(34) in tRNA + NH4(+)</text>
        <dbReference type="Rhea" id="RHEA:43168"/>
        <dbReference type="Rhea" id="RHEA-COMP:10373"/>
        <dbReference type="Rhea" id="RHEA-COMP:10374"/>
        <dbReference type="ChEBI" id="CHEBI:15377"/>
        <dbReference type="ChEBI" id="CHEBI:15378"/>
        <dbReference type="ChEBI" id="CHEBI:28938"/>
        <dbReference type="ChEBI" id="CHEBI:74411"/>
        <dbReference type="ChEBI" id="CHEBI:82852"/>
        <dbReference type="EC" id="3.5.4.33"/>
    </reaction>
</comment>
<gene>
    <name evidence="8 10" type="primary">tadA</name>
    <name evidence="10" type="ORF">G3I74_05975</name>
</gene>
<evidence type="ECO:0000256" key="3">
    <source>
        <dbReference type="ARBA" id="ARBA00022694"/>
    </source>
</evidence>
<evidence type="ECO:0000256" key="5">
    <source>
        <dbReference type="ARBA" id="ARBA00022801"/>
    </source>
</evidence>
<feature type="active site" description="Proton donor" evidence="8">
    <location>
        <position position="55"/>
    </location>
</feature>
<dbReference type="CDD" id="cd01285">
    <property type="entry name" value="nucleoside_deaminase"/>
    <property type="match status" value="1"/>
</dbReference>
<organism evidence="10 11">
    <name type="scientific">Wenzhouxiangella limi</name>
    <dbReference type="NCBI Taxonomy" id="2707351"/>
    <lineage>
        <taxon>Bacteria</taxon>
        <taxon>Pseudomonadati</taxon>
        <taxon>Pseudomonadota</taxon>
        <taxon>Gammaproteobacteria</taxon>
        <taxon>Chromatiales</taxon>
        <taxon>Wenzhouxiangellaceae</taxon>
        <taxon>Wenzhouxiangella</taxon>
    </lineage>
</organism>
<dbReference type="InterPro" id="IPR002125">
    <property type="entry name" value="CMP_dCMP_dom"/>
</dbReference>
<dbReference type="InterPro" id="IPR016193">
    <property type="entry name" value="Cytidine_deaminase-like"/>
</dbReference>
<dbReference type="HAMAP" id="MF_00972">
    <property type="entry name" value="tRNA_aden_deaminase"/>
    <property type="match status" value="1"/>
</dbReference>
<keyword evidence="3 8" id="KW-0819">tRNA processing</keyword>
<feature type="binding site" evidence="8">
    <location>
        <position position="86"/>
    </location>
    <ligand>
        <name>Zn(2+)</name>
        <dbReference type="ChEBI" id="CHEBI:29105"/>
        <note>catalytic</note>
    </ligand>
</feature>
<evidence type="ECO:0000259" key="9">
    <source>
        <dbReference type="PROSITE" id="PS51747"/>
    </source>
</evidence>
<dbReference type="InterPro" id="IPR016192">
    <property type="entry name" value="APOBEC/CMP_deaminase_Zn-bd"/>
</dbReference>
<protein>
    <recommendedName>
        <fullName evidence="8">tRNA-specific adenosine deaminase</fullName>
        <ecNumber evidence="8">3.5.4.33</ecNumber>
    </recommendedName>
</protein>
<feature type="domain" description="CMP/dCMP-type deaminase" evidence="9">
    <location>
        <begin position="2"/>
        <end position="114"/>
    </location>
</feature>
<comment type="subunit">
    <text evidence="2 8">Homodimer.</text>
</comment>
<dbReference type="NCBIfam" id="NF008113">
    <property type="entry name" value="PRK10860.1"/>
    <property type="match status" value="1"/>
</dbReference>
<comment type="function">
    <text evidence="8">Catalyzes the deamination of adenosine to inosine at the wobble position 34 of tRNA(Arg2).</text>
</comment>
<dbReference type="PANTHER" id="PTHR11079:SF202">
    <property type="entry name" value="TRNA-SPECIFIC ADENOSINE DEAMINASE"/>
    <property type="match status" value="1"/>
</dbReference>
<dbReference type="PROSITE" id="PS51747">
    <property type="entry name" value="CYT_DCMP_DEAMINASES_2"/>
    <property type="match status" value="1"/>
</dbReference>
<comment type="caution">
    <text evidence="10">The sequence shown here is derived from an EMBL/GenBank/DDBJ whole genome shotgun (WGS) entry which is preliminary data.</text>
</comment>
<evidence type="ECO:0000256" key="8">
    <source>
        <dbReference type="HAMAP-Rule" id="MF_00972"/>
    </source>
</evidence>
<evidence type="ECO:0000313" key="11">
    <source>
        <dbReference type="Proteomes" id="UP000484885"/>
    </source>
</evidence>
<feature type="binding site" evidence="8">
    <location>
        <position position="53"/>
    </location>
    <ligand>
        <name>Zn(2+)</name>
        <dbReference type="ChEBI" id="CHEBI:29105"/>
        <note>catalytic</note>
    </ligand>
</feature>
<keyword evidence="4 8" id="KW-0479">Metal-binding</keyword>
<proteinExistence type="inferred from homology"/>
<dbReference type="EMBL" id="JAAGSC010000039">
    <property type="protein sequence ID" value="NDY95273.1"/>
    <property type="molecule type" value="Genomic_DNA"/>
</dbReference>
<dbReference type="RefSeq" id="WP_164210675.1">
    <property type="nucleotide sequence ID" value="NZ_JAAGSC010000039.1"/>
</dbReference>
<keyword evidence="11" id="KW-1185">Reference proteome</keyword>
<dbReference type="Pfam" id="PF00383">
    <property type="entry name" value="dCMP_cyt_deam_1"/>
    <property type="match status" value="1"/>
</dbReference>
<dbReference type="FunFam" id="3.40.140.10:FF:000005">
    <property type="entry name" value="tRNA-specific adenosine deaminase"/>
    <property type="match status" value="1"/>
</dbReference>
<sequence length="149" mass="16107">MNSERDWMHHALALARKAEAIGEVPVGAVLVRDDEVLGEGFNTLIRDHDPSAHAEMIAIRAAAARVGNYRLPGATLYVTLEPCAMCAGAIVQARIARVVYGADDPRTGAARSVFRVLDSPALNHRCEVVSGVLAEESAAMLRAFFRARR</sequence>
<reference evidence="10 11" key="1">
    <citation type="submission" date="2020-02" db="EMBL/GenBank/DDBJ databases">
        <authorList>
            <person name="Zhang X.-Y."/>
        </authorList>
    </citation>
    <scope>NUCLEOTIDE SEQUENCE [LARGE SCALE GENOMIC DNA]</scope>
    <source>
        <strain evidence="10 11">C33</strain>
    </source>
</reference>
<evidence type="ECO:0000256" key="2">
    <source>
        <dbReference type="ARBA" id="ARBA00011738"/>
    </source>
</evidence>